<dbReference type="GO" id="GO:0005737">
    <property type="term" value="C:cytoplasm"/>
    <property type="evidence" value="ECO:0007669"/>
    <property type="project" value="TreeGrafter"/>
</dbReference>
<dbReference type="Gene3D" id="1.10.510.10">
    <property type="entry name" value="Transferase(Phosphotransferase) domain 1"/>
    <property type="match status" value="1"/>
</dbReference>
<dbReference type="GO" id="GO:0007165">
    <property type="term" value="P:signal transduction"/>
    <property type="evidence" value="ECO:0007669"/>
    <property type="project" value="TreeGrafter"/>
</dbReference>
<evidence type="ECO:0000313" key="3">
    <source>
        <dbReference type="EMBL" id="CAD7703712.1"/>
    </source>
</evidence>
<accession>A0A8S1J8R1</accession>
<dbReference type="GO" id="GO:0005524">
    <property type="term" value="F:ATP binding"/>
    <property type="evidence" value="ECO:0007669"/>
    <property type="project" value="InterPro"/>
</dbReference>
<dbReference type="EMBL" id="CAJHUC010002370">
    <property type="protein sequence ID" value="CAD7703712.1"/>
    <property type="molecule type" value="Genomic_DNA"/>
</dbReference>
<evidence type="ECO:0000259" key="2">
    <source>
        <dbReference type="PROSITE" id="PS50011"/>
    </source>
</evidence>
<dbReference type="PROSITE" id="PS50011">
    <property type="entry name" value="PROTEIN_KINASE_DOM"/>
    <property type="match status" value="1"/>
</dbReference>
<dbReference type="InterPro" id="IPR050167">
    <property type="entry name" value="Ser_Thr_protein_kinase"/>
</dbReference>
<dbReference type="OrthoDB" id="1909384at2759"/>
<dbReference type="PANTHER" id="PTHR23257">
    <property type="entry name" value="SERINE-THREONINE PROTEIN KINASE"/>
    <property type="match status" value="1"/>
</dbReference>
<dbReference type="InterPro" id="IPR001245">
    <property type="entry name" value="Ser-Thr/Tyr_kinase_cat_dom"/>
</dbReference>
<organism evidence="3 4">
    <name type="scientific">Ostreobium quekettii</name>
    <dbReference type="NCBI Taxonomy" id="121088"/>
    <lineage>
        <taxon>Eukaryota</taxon>
        <taxon>Viridiplantae</taxon>
        <taxon>Chlorophyta</taxon>
        <taxon>core chlorophytes</taxon>
        <taxon>Ulvophyceae</taxon>
        <taxon>TCBD clade</taxon>
        <taxon>Bryopsidales</taxon>
        <taxon>Ostreobineae</taxon>
        <taxon>Ostreobiaceae</taxon>
        <taxon>Ostreobium</taxon>
    </lineage>
</organism>
<dbReference type="InterPro" id="IPR011009">
    <property type="entry name" value="Kinase-like_dom_sf"/>
</dbReference>
<dbReference type="SUPFAM" id="SSF56112">
    <property type="entry name" value="Protein kinase-like (PK-like)"/>
    <property type="match status" value="1"/>
</dbReference>
<name>A0A8S1J8R1_9CHLO</name>
<dbReference type="GO" id="GO:0004672">
    <property type="term" value="F:protein kinase activity"/>
    <property type="evidence" value="ECO:0007669"/>
    <property type="project" value="InterPro"/>
</dbReference>
<feature type="region of interest" description="Disordered" evidence="1">
    <location>
        <begin position="204"/>
        <end position="227"/>
    </location>
</feature>
<feature type="compositionally biased region" description="Polar residues" evidence="1">
    <location>
        <begin position="212"/>
        <end position="222"/>
    </location>
</feature>
<proteinExistence type="predicted"/>
<evidence type="ECO:0000256" key="1">
    <source>
        <dbReference type="SAM" id="MobiDB-lite"/>
    </source>
</evidence>
<dbReference type="Proteomes" id="UP000708148">
    <property type="component" value="Unassembled WGS sequence"/>
</dbReference>
<reference evidence="3" key="1">
    <citation type="submission" date="2020-12" db="EMBL/GenBank/DDBJ databases">
        <authorList>
            <person name="Iha C."/>
        </authorList>
    </citation>
    <scope>NUCLEOTIDE SEQUENCE</scope>
</reference>
<comment type="caution">
    <text evidence="3">The sequence shown here is derived from an EMBL/GenBank/DDBJ whole genome shotgun (WGS) entry which is preliminary data.</text>
</comment>
<dbReference type="Pfam" id="PF07714">
    <property type="entry name" value="PK_Tyr_Ser-Thr"/>
    <property type="match status" value="1"/>
</dbReference>
<keyword evidence="4" id="KW-1185">Reference proteome</keyword>
<protein>
    <recommendedName>
        <fullName evidence="2">Protein kinase domain-containing protein</fullName>
    </recommendedName>
</protein>
<feature type="domain" description="Protein kinase" evidence="2">
    <location>
        <begin position="350"/>
        <end position="661"/>
    </location>
</feature>
<sequence>MEVILEIVKVCVDLAIKIEESITTAEHNSEAKKTLAERTEVIKTVLGEIRKQHEKWQAAQTSVLSGEIQEQQATVPTEPQGDINEQQGATMACGLEQALKCVQGQLERAADMFEKMDNDGRLKKFWVAKGRCSELTDLDKSLHGAVGVLQMAHTALLGDTVNQTHQRVEDVATIMKELSLDQKNLSEEVRQVLRQAFAEKLVGSECSEDQEQPPNEATSTPSAKPLAPEECVRYNREMLQFLRQQMEAFTSIFSTQEFYAAAQAMPDGWANSMQNTYGALKLGWMLIDRHKKPFNLSTFYKNCEAQDAVNMICGTIKKFFDKWGFSSASIEETVPQDAAKADKEQLQAYLEYVLKDGSCSFDGLPESVKKEWEDAKVTTGLLLDMVKVPNTDEDIKEIRHIAGSVYEGRWDGSPVAVKKLLKDNDPSKLELEDFAQFFTEAVALARLKSPHIVTFHAATESGRLVMELGKEQLLKWCEARQKDSVAGLPHEGLPLRLRLLLQAAQALRDVHAQRFIHRDISTGKFVVFENEGTPKVKIVGFGLAIVRTETGSQTLRRHIDETPAWVAPEIFDGKQYRFASDIYSFGVVMYHVVTGVYPYGRRTAVGELMKRKAAGHKPCAVNQNVQALSGLEEIMVRCTETDPGARYGSMEDVCNDLEAVISKAGWSG</sequence>
<evidence type="ECO:0000313" key="4">
    <source>
        <dbReference type="Proteomes" id="UP000708148"/>
    </source>
</evidence>
<dbReference type="Gene3D" id="3.30.200.20">
    <property type="entry name" value="Phosphorylase Kinase, domain 1"/>
    <property type="match status" value="1"/>
</dbReference>
<gene>
    <name evidence="3" type="ORF">OSTQU699_LOCUS9069</name>
</gene>
<dbReference type="InterPro" id="IPR000719">
    <property type="entry name" value="Prot_kinase_dom"/>
</dbReference>
<dbReference type="AlphaFoldDB" id="A0A8S1J8R1"/>